<name>A0ABV6NAL3_9BACI</name>
<dbReference type="Gene3D" id="3.90.190.20">
    <property type="entry name" value="Mur ligase, C-terminal domain"/>
    <property type="match status" value="1"/>
</dbReference>
<dbReference type="InterPro" id="IPR036615">
    <property type="entry name" value="Mur_ligase_C_dom_sf"/>
</dbReference>
<evidence type="ECO:0000313" key="13">
    <source>
        <dbReference type="EMBL" id="MFC0557819.1"/>
    </source>
</evidence>
<evidence type="ECO:0000256" key="9">
    <source>
        <dbReference type="ARBA" id="ARBA00047493"/>
    </source>
</evidence>
<evidence type="ECO:0000256" key="4">
    <source>
        <dbReference type="ARBA" id="ARBA00022723"/>
    </source>
</evidence>
<comment type="caution">
    <text evidence="13">The sequence shown here is derived from an EMBL/GenBank/DDBJ whole genome shotgun (WGS) entry which is preliminary data.</text>
</comment>
<dbReference type="PANTHER" id="PTHR11136:SF0">
    <property type="entry name" value="DIHYDROFOLATE SYNTHETASE-RELATED"/>
    <property type="match status" value="1"/>
</dbReference>
<keyword evidence="14" id="KW-1185">Reference proteome</keyword>
<dbReference type="NCBIfam" id="TIGR01499">
    <property type="entry name" value="folC"/>
    <property type="match status" value="1"/>
</dbReference>
<keyword evidence="4" id="KW-0479">Metal-binding</keyword>
<evidence type="ECO:0000256" key="3">
    <source>
        <dbReference type="ARBA" id="ARBA00022598"/>
    </source>
</evidence>
<dbReference type="Gene3D" id="3.40.1190.10">
    <property type="entry name" value="Mur-like, catalytic domain"/>
    <property type="match status" value="1"/>
</dbReference>
<comment type="catalytic activity">
    <reaction evidence="9">
        <text>(6S)-5,6,7,8-tetrahydrofolyl-(gamma-L-Glu)(n) + L-glutamate + ATP = (6S)-5,6,7,8-tetrahydrofolyl-(gamma-L-Glu)(n+1) + ADP + phosphate + H(+)</text>
        <dbReference type="Rhea" id="RHEA:10580"/>
        <dbReference type="Rhea" id="RHEA-COMP:14738"/>
        <dbReference type="Rhea" id="RHEA-COMP:14740"/>
        <dbReference type="ChEBI" id="CHEBI:15378"/>
        <dbReference type="ChEBI" id="CHEBI:29985"/>
        <dbReference type="ChEBI" id="CHEBI:30616"/>
        <dbReference type="ChEBI" id="CHEBI:43474"/>
        <dbReference type="ChEBI" id="CHEBI:141005"/>
        <dbReference type="ChEBI" id="CHEBI:456216"/>
        <dbReference type="EC" id="6.3.2.17"/>
    </reaction>
</comment>
<evidence type="ECO:0000259" key="11">
    <source>
        <dbReference type="Pfam" id="PF02875"/>
    </source>
</evidence>
<dbReference type="PROSITE" id="PS01012">
    <property type="entry name" value="FOLYLPOLYGLU_SYNT_2"/>
    <property type="match status" value="1"/>
</dbReference>
<evidence type="ECO:0000256" key="10">
    <source>
        <dbReference type="PIRNR" id="PIRNR001563"/>
    </source>
</evidence>
<feature type="domain" description="Mur ligase central" evidence="12">
    <location>
        <begin position="45"/>
        <end position="272"/>
    </location>
</feature>
<evidence type="ECO:0000256" key="5">
    <source>
        <dbReference type="ARBA" id="ARBA00022741"/>
    </source>
</evidence>
<evidence type="ECO:0000256" key="1">
    <source>
        <dbReference type="ARBA" id="ARBA00008276"/>
    </source>
</evidence>
<dbReference type="InterPro" id="IPR013221">
    <property type="entry name" value="Mur_ligase_cen"/>
</dbReference>
<keyword evidence="6 10" id="KW-0067">ATP-binding</keyword>
<dbReference type="InterPro" id="IPR004101">
    <property type="entry name" value="Mur_ligase_C"/>
</dbReference>
<comment type="similarity">
    <text evidence="1 10">Belongs to the folylpolyglutamate synthase family.</text>
</comment>
<keyword evidence="3 10" id="KW-0436">Ligase</keyword>
<dbReference type="GO" id="GO:0016874">
    <property type="term" value="F:ligase activity"/>
    <property type="evidence" value="ECO:0007669"/>
    <property type="project" value="UniProtKB-KW"/>
</dbReference>
<evidence type="ECO:0000256" key="2">
    <source>
        <dbReference type="ARBA" id="ARBA00013025"/>
    </source>
</evidence>
<dbReference type="PIRSF" id="PIRSF001563">
    <property type="entry name" value="Folylpolyglu_synth"/>
    <property type="match status" value="1"/>
</dbReference>
<dbReference type="EMBL" id="JBHLTR010000003">
    <property type="protein sequence ID" value="MFC0557819.1"/>
    <property type="molecule type" value="Genomic_DNA"/>
</dbReference>
<sequence>MKNGAEVIKWIQGLLPFGIKPGLERMEWMLERLEHPEKKLKAVHIAGTNGKGSTVSFLQHVLREAGYNVGTFTSPSIEFFEDRISINGTPIPEDALITCAKRIQPLVEQLRTTDIGSPTEFEVITTLAFDYFAHLARPDIVLIEVGLGGRLDSTNVITPLLSVITSIGYDHMHILGTSLTEISTEKAGIIKSKTPIVSGVSQKEAIEVIKRTAKQKRASLYQLRETFHESLVAKTEEKQLFTYEQMDQETIDVTIQMPGPHQRENAAVAICALNVLKREFAFQIDQQHIENGLIATTWPGRFERIQKTPLVILDGAHNKEGMEALARTLKQHYPTKRYRFLVAATKEKEMTSLLQPFLNLDAAFTFTSFDFERAAVAIDLWTEAPVSQKRFKEDWQQALAEELEATKEEEMLIVCGSLYFIARVREHWKSLMKAPV</sequence>
<dbReference type="Pfam" id="PF08245">
    <property type="entry name" value="Mur_ligase_M"/>
    <property type="match status" value="1"/>
</dbReference>
<keyword evidence="5 10" id="KW-0547">Nucleotide-binding</keyword>
<accession>A0ABV6NAL3</accession>
<feature type="domain" description="Mur ligase C-terminal" evidence="11">
    <location>
        <begin position="300"/>
        <end position="417"/>
    </location>
</feature>
<organism evidence="13 14">
    <name type="scientific">Halalkalibacter alkalisediminis</name>
    <dbReference type="NCBI Taxonomy" id="935616"/>
    <lineage>
        <taxon>Bacteria</taxon>
        <taxon>Bacillati</taxon>
        <taxon>Bacillota</taxon>
        <taxon>Bacilli</taxon>
        <taxon>Bacillales</taxon>
        <taxon>Bacillaceae</taxon>
        <taxon>Halalkalibacter</taxon>
    </lineage>
</organism>
<dbReference type="SUPFAM" id="SSF53623">
    <property type="entry name" value="MurD-like peptide ligases, catalytic domain"/>
    <property type="match status" value="1"/>
</dbReference>
<dbReference type="InterPro" id="IPR018109">
    <property type="entry name" value="Folylpolyglutamate_synth_CS"/>
</dbReference>
<dbReference type="Proteomes" id="UP001589833">
    <property type="component" value="Unassembled WGS sequence"/>
</dbReference>
<dbReference type="InterPro" id="IPR036565">
    <property type="entry name" value="Mur-like_cat_sf"/>
</dbReference>
<evidence type="ECO:0000313" key="14">
    <source>
        <dbReference type="Proteomes" id="UP001589833"/>
    </source>
</evidence>
<evidence type="ECO:0000256" key="6">
    <source>
        <dbReference type="ARBA" id="ARBA00022840"/>
    </source>
</evidence>
<evidence type="ECO:0000256" key="8">
    <source>
        <dbReference type="ARBA" id="ARBA00030592"/>
    </source>
</evidence>
<dbReference type="InterPro" id="IPR001645">
    <property type="entry name" value="Folylpolyglutamate_synth"/>
</dbReference>
<dbReference type="Pfam" id="PF02875">
    <property type="entry name" value="Mur_ligase_C"/>
    <property type="match status" value="1"/>
</dbReference>
<gene>
    <name evidence="13" type="ORF">ACFFH4_01965</name>
</gene>
<dbReference type="SUPFAM" id="SSF53244">
    <property type="entry name" value="MurD-like peptide ligases, peptide-binding domain"/>
    <property type="match status" value="1"/>
</dbReference>
<dbReference type="PANTHER" id="PTHR11136">
    <property type="entry name" value="FOLYLPOLYGLUTAMATE SYNTHASE-RELATED"/>
    <property type="match status" value="1"/>
</dbReference>
<evidence type="ECO:0000256" key="7">
    <source>
        <dbReference type="ARBA" id="ARBA00022842"/>
    </source>
</evidence>
<proteinExistence type="inferred from homology"/>
<dbReference type="PROSITE" id="PS01011">
    <property type="entry name" value="FOLYLPOLYGLU_SYNT_1"/>
    <property type="match status" value="1"/>
</dbReference>
<evidence type="ECO:0000259" key="12">
    <source>
        <dbReference type="Pfam" id="PF08245"/>
    </source>
</evidence>
<protein>
    <recommendedName>
        <fullName evidence="2">tetrahydrofolate synthase</fullName>
        <ecNumber evidence="2">6.3.2.17</ecNumber>
    </recommendedName>
    <alternativeName>
        <fullName evidence="8">Tetrahydrofolylpolyglutamate synthase</fullName>
    </alternativeName>
</protein>
<dbReference type="RefSeq" id="WP_273843280.1">
    <property type="nucleotide sequence ID" value="NZ_JAQQWT010000006.1"/>
</dbReference>
<dbReference type="EC" id="6.3.2.17" evidence="2"/>
<keyword evidence="7" id="KW-0460">Magnesium</keyword>
<reference evidence="13 14" key="1">
    <citation type="submission" date="2024-09" db="EMBL/GenBank/DDBJ databases">
        <authorList>
            <person name="Sun Q."/>
            <person name="Mori K."/>
        </authorList>
    </citation>
    <scope>NUCLEOTIDE SEQUENCE [LARGE SCALE GENOMIC DNA]</scope>
    <source>
        <strain evidence="13 14">NCAIM B.02301</strain>
    </source>
</reference>